<dbReference type="InterPro" id="IPR005493">
    <property type="entry name" value="RraA/RraA-like"/>
</dbReference>
<accession>A0A9W8AV32</accession>
<dbReference type="GO" id="GO:0047443">
    <property type="term" value="F:4-hydroxy-4-methyl-2-oxoglutarate aldolase activity"/>
    <property type="evidence" value="ECO:0007669"/>
    <property type="project" value="TreeGrafter"/>
</dbReference>
<feature type="binding site" evidence="1">
    <location>
        <position position="122"/>
    </location>
    <ligand>
        <name>Mg(2+)</name>
        <dbReference type="ChEBI" id="CHEBI:18420"/>
    </ligand>
</feature>
<dbReference type="PANTHER" id="PTHR33254">
    <property type="entry name" value="4-HYDROXY-4-METHYL-2-OXOGLUTARATE ALDOLASE 3-RELATED"/>
    <property type="match status" value="1"/>
</dbReference>
<dbReference type="GO" id="GO:0046872">
    <property type="term" value="F:metal ion binding"/>
    <property type="evidence" value="ECO:0007669"/>
    <property type="project" value="UniProtKB-KW"/>
</dbReference>
<keyword evidence="1" id="KW-0479">Metal-binding</keyword>
<dbReference type="EMBL" id="JANBPY010000632">
    <property type="protein sequence ID" value="KAJ1965081.1"/>
    <property type="molecule type" value="Genomic_DNA"/>
</dbReference>
<dbReference type="PANTHER" id="PTHR33254:SF4">
    <property type="entry name" value="4-HYDROXY-4-METHYL-2-OXOGLUTARATE ALDOLASE 3-RELATED"/>
    <property type="match status" value="1"/>
</dbReference>
<dbReference type="OrthoDB" id="1476984at2759"/>
<keyword evidence="3" id="KW-1185">Reference proteome</keyword>
<evidence type="ECO:0000313" key="3">
    <source>
        <dbReference type="Proteomes" id="UP001150925"/>
    </source>
</evidence>
<dbReference type="AlphaFoldDB" id="A0A9W8AV32"/>
<dbReference type="Proteomes" id="UP001150925">
    <property type="component" value="Unassembled WGS sequence"/>
</dbReference>
<proteinExistence type="predicted"/>
<evidence type="ECO:0000256" key="1">
    <source>
        <dbReference type="PIRSR" id="PIRSR605493-1"/>
    </source>
</evidence>
<keyword evidence="1" id="KW-0460">Magnesium</keyword>
<organism evidence="2 3">
    <name type="scientific">Dispira parvispora</name>
    <dbReference type="NCBI Taxonomy" id="1520584"/>
    <lineage>
        <taxon>Eukaryota</taxon>
        <taxon>Fungi</taxon>
        <taxon>Fungi incertae sedis</taxon>
        <taxon>Zoopagomycota</taxon>
        <taxon>Kickxellomycotina</taxon>
        <taxon>Dimargaritomycetes</taxon>
        <taxon>Dimargaritales</taxon>
        <taxon>Dimargaritaceae</taxon>
        <taxon>Dispira</taxon>
    </lineage>
</organism>
<comment type="cofactor">
    <cofactor evidence="1">
        <name>Mg(2+)</name>
        <dbReference type="ChEBI" id="CHEBI:18420"/>
    </cofactor>
</comment>
<feature type="binding site" evidence="1">
    <location>
        <begin position="99"/>
        <end position="102"/>
    </location>
    <ligand>
        <name>substrate</name>
    </ligand>
</feature>
<comment type="caution">
    <text evidence="2">The sequence shown here is derived from an EMBL/GenBank/DDBJ whole genome shotgun (WGS) entry which is preliminary data.</text>
</comment>
<evidence type="ECO:0008006" key="4">
    <source>
        <dbReference type="Google" id="ProtNLM"/>
    </source>
</evidence>
<sequence>MRESTLPTDALVSQLEQYSTCDLADALGQLDLAGFIPDITVRNIQDNPAEARVAGPVFTVEMVDRHHESVSTNHFADEVPPGAVLFVNAPSHATCAVVGGLVASAVHARKARGIIVNGRVRDITELQQLPIPIFAKGTSCMGARGRLRQRSTEADLPRSTVVHFNGQEPIVVTTDDFIMADVNGVVCVPRQRVQEVVRLCSRNATVEAQCMEHILNGGGFQEALKKYRSPAPR</sequence>
<dbReference type="InterPro" id="IPR036704">
    <property type="entry name" value="RraA/RraA-like_sf"/>
</dbReference>
<dbReference type="SUPFAM" id="SSF89562">
    <property type="entry name" value="RraA-like"/>
    <property type="match status" value="1"/>
</dbReference>
<dbReference type="GO" id="GO:0008948">
    <property type="term" value="F:oxaloacetate decarboxylase activity"/>
    <property type="evidence" value="ECO:0007669"/>
    <property type="project" value="TreeGrafter"/>
</dbReference>
<name>A0A9W8AV32_9FUNG</name>
<dbReference type="Pfam" id="PF03737">
    <property type="entry name" value="RraA-like"/>
    <property type="match status" value="1"/>
</dbReference>
<dbReference type="Gene3D" id="3.50.30.40">
    <property type="entry name" value="Ribonuclease E inhibitor RraA/RraA-like"/>
    <property type="match status" value="1"/>
</dbReference>
<reference evidence="2" key="1">
    <citation type="submission" date="2022-07" db="EMBL/GenBank/DDBJ databases">
        <title>Phylogenomic reconstructions and comparative analyses of Kickxellomycotina fungi.</title>
        <authorList>
            <person name="Reynolds N.K."/>
            <person name="Stajich J.E."/>
            <person name="Barry K."/>
            <person name="Grigoriev I.V."/>
            <person name="Crous P."/>
            <person name="Smith M.E."/>
        </authorList>
    </citation>
    <scope>NUCLEOTIDE SEQUENCE</scope>
    <source>
        <strain evidence="2">RSA 1196</strain>
    </source>
</reference>
<gene>
    <name evidence="2" type="ORF">IWQ62_002753</name>
</gene>
<protein>
    <recommendedName>
        <fullName evidence="4">RraA-like protein</fullName>
    </recommendedName>
</protein>
<evidence type="ECO:0000313" key="2">
    <source>
        <dbReference type="EMBL" id="KAJ1965081.1"/>
    </source>
</evidence>
<dbReference type="CDD" id="cd16841">
    <property type="entry name" value="RraA_family"/>
    <property type="match status" value="1"/>
</dbReference>
<feature type="binding site" evidence="1">
    <location>
        <position position="121"/>
    </location>
    <ligand>
        <name>substrate</name>
    </ligand>
</feature>